<feature type="transmembrane region" description="Helical" evidence="5">
    <location>
        <begin position="247"/>
        <end position="263"/>
    </location>
</feature>
<dbReference type="PATRIC" id="fig|1162668.3.peg.2920"/>
<evidence type="ECO:0000313" key="6">
    <source>
        <dbReference type="EMBL" id="BAM08130.1"/>
    </source>
</evidence>
<dbReference type="Proteomes" id="UP000007382">
    <property type="component" value="Chromosome"/>
</dbReference>
<evidence type="ECO:0000313" key="7">
    <source>
        <dbReference type="Proteomes" id="UP000007382"/>
    </source>
</evidence>
<feature type="transmembrane region" description="Helical" evidence="5">
    <location>
        <begin position="113"/>
        <end position="135"/>
    </location>
</feature>
<dbReference type="InterPro" id="IPR052561">
    <property type="entry name" value="ComplexI_Subunit1"/>
</dbReference>
<feature type="transmembrane region" description="Helical" evidence="5">
    <location>
        <begin position="269"/>
        <end position="293"/>
    </location>
</feature>
<keyword evidence="7" id="KW-1185">Reference proteome</keyword>
<organism evidence="6 7">
    <name type="scientific">Leptospirillum ferrooxidans (strain C2-3)</name>
    <dbReference type="NCBI Taxonomy" id="1162668"/>
    <lineage>
        <taxon>Bacteria</taxon>
        <taxon>Pseudomonadati</taxon>
        <taxon>Nitrospirota</taxon>
        <taxon>Nitrospiria</taxon>
        <taxon>Nitrospirales</taxon>
        <taxon>Nitrospiraceae</taxon>
        <taxon>Leptospirillum</taxon>
    </lineage>
</organism>
<dbReference type="KEGG" id="lfc:LFE_2459"/>
<dbReference type="EMBL" id="AP012342">
    <property type="protein sequence ID" value="BAM08130.1"/>
    <property type="molecule type" value="Genomic_DNA"/>
</dbReference>
<reference evidence="6 7" key="1">
    <citation type="journal article" date="2012" name="J. Bacteriol.">
        <title>Complete Genome Sequence of Leptospirillum ferrooxidans Strain C2-3, Isolated from a Fresh Volcanic Ash Deposit on the Island of Miyake, Japan.</title>
        <authorList>
            <person name="Fujimura R."/>
            <person name="Sato Y."/>
            <person name="Nishizawa T."/>
            <person name="Oshima K."/>
            <person name="Kim S.-W."/>
            <person name="Hattori M."/>
            <person name="Kamijo T."/>
            <person name="Ohta H."/>
        </authorList>
    </citation>
    <scope>NUCLEOTIDE SEQUENCE [LARGE SCALE GENOMIC DNA]</scope>
    <source>
        <strain evidence="6 7">C2-3</strain>
    </source>
</reference>
<gene>
    <name evidence="6" type="ordered locus">LFE_2459</name>
</gene>
<feature type="transmembrane region" description="Helical" evidence="5">
    <location>
        <begin position="187"/>
        <end position="204"/>
    </location>
</feature>
<comment type="subcellular location">
    <subcellularLocation>
        <location evidence="1">Membrane</location>
        <topology evidence="1">Multi-pass membrane protein</topology>
    </subcellularLocation>
</comment>
<dbReference type="HOGENOM" id="CLU_015134_2_0_0"/>
<keyword evidence="4 5" id="KW-0472">Membrane</keyword>
<dbReference type="AlphaFoldDB" id="I0IS81"/>
<name>I0IS81_LEPFC</name>
<protein>
    <submittedName>
        <fullName evidence="6">Putative formate hydrogenlyase subunit 4</fullName>
    </submittedName>
</protein>
<dbReference type="Pfam" id="PF00146">
    <property type="entry name" value="NADHdh"/>
    <property type="match status" value="1"/>
</dbReference>
<feature type="transmembrane region" description="Helical" evidence="5">
    <location>
        <begin position="23"/>
        <end position="42"/>
    </location>
</feature>
<dbReference type="RefSeq" id="WP_014450613.1">
    <property type="nucleotide sequence ID" value="NC_017094.1"/>
</dbReference>
<accession>I0IS81</accession>
<evidence type="ECO:0000256" key="2">
    <source>
        <dbReference type="ARBA" id="ARBA00022692"/>
    </source>
</evidence>
<dbReference type="eggNOG" id="COG0650">
    <property type="taxonomic scope" value="Bacteria"/>
</dbReference>
<sequence length="328" mass="36195">MTPINPDPHQWITDLLFKSIDELFQTAFVIFFAPIFLGWINMWRSWLQNRKSAGILQPYRDLFKFLGKEAVVATGASPLFRMTPYIVFGSMGLAAALVPAVTTALPFGPAADAIALVGVFSLARIFMALSAMDIGTPFGDLGARREMMIAFLAEPATMMILFTASLISRSTSLSTIAETLGSRHFTLYPSLVFATTSFFLIILAENSRLPIDNPSTHLELTMIHEAMLLEYSGRHLALMEWGSSIKLLVYFSIIISFFLPWGISHGASFQGLLAGFAYLILKLSILAPLLAILESTLAKLRLFRAPEFLAAAYLLAVIAFLSHFILEV</sequence>
<dbReference type="OrthoDB" id="9778499at2"/>
<feature type="transmembrane region" description="Helical" evidence="5">
    <location>
        <begin position="305"/>
        <end position="326"/>
    </location>
</feature>
<feature type="transmembrane region" description="Helical" evidence="5">
    <location>
        <begin position="85"/>
        <end position="107"/>
    </location>
</feature>
<evidence type="ECO:0000256" key="5">
    <source>
        <dbReference type="SAM" id="Phobius"/>
    </source>
</evidence>
<evidence type="ECO:0000256" key="4">
    <source>
        <dbReference type="ARBA" id="ARBA00023136"/>
    </source>
</evidence>
<dbReference type="GO" id="GO:0016829">
    <property type="term" value="F:lyase activity"/>
    <property type="evidence" value="ECO:0007669"/>
    <property type="project" value="UniProtKB-KW"/>
</dbReference>
<dbReference type="PANTHER" id="PTHR43359:SF1">
    <property type="entry name" value="FORMATE HYDROGENLYASE SUBUNIT 4-RELATED"/>
    <property type="match status" value="1"/>
</dbReference>
<reference evidence="7" key="2">
    <citation type="submission" date="2012-03" db="EMBL/GenBank/DDBJ databases">
        <title>The complete genome sequence of the pioneer microbe on fresh volcanic deposit, Leptospirillum ferrooxidans strain C2-3.</title>
        <authorList>
            <person name="Fujimura R."/>
            <person name="Sato Y."/>
            <person name="Nishizawa T."/>
            <person name="Nanba K."/>
            <person name="Oshima K."/>
            <person name="Hattori M."/>
            <person name="Kamijo T."/>
            <person name="Ohta H."/>
        </authorList>
    </citation>
    <scope>NUCLEOTIDE SEQUENCE [LARGE SCALE GENOMIC DNA]</scope>
    <source>
        <strain evidence="7">C2-3</strain>
    </source>
</reference>
<dbReference type="PANTHER" id="PTHR43359">
    <property type="entry name" value="FORMATE HYDROGENLYASE SUBUNIT 4"/>
    <property type="match status" value="1"/>
</dbReference>
<proteinExistence type="predicted"/>
<evidence type="ECO:0000256" key="1">
    <source>
        <dbReference type="ARBA" id="ARBA00004141"/>
    </source>
</evidence>
<evidence type="ECO:0000256" key="3">
    <source>
        <dbReference type="ARBA" id="ARBA00022989"/>
    </source>
</evidence>
<feature type="transmembrane region" description="Helical" evidence="5">
    <location>
        <begin position="147"/>
        <end position="167"/>
    </location>
</feature>
<dbReference type="STRING" id="1162668.LFE_2459"/>
<keyword evidence="3 5" id="KW-1133">Transmembrane helix</keyword>
<dbReference type="GO" id="GO:0005886">
    <property type="term" value="C:plasma membrane"/>
    <property type="evidence" value="ECO:0007669"/>
    <property type="project" value="TreeGrafter"/>
</dbReference>
<keyword evidence="6" id="KW-0456">Lyase</keyword>
<keyword evidence="2 5" id="KW-0812">Transmembrane</keyword>
<dbReference type="InterPro" id="IPR001694">
    <property type="entry name" value="NADH_UbQ_OxRdtase_su1/FPO"/>
</dbReference>